<evidence type="ECO:0000256" key="8">
    <source>
        <dbReference type="PIRNR" id="PIRNR006113"/>
    </source>
</evidence>
<comment type="caution">
    <text evidence="11">The sequence shown here is derived from an EMBL/GenBank/DDBJ whole genome shotgun (WGS) entry which is preliminary data.</text>
</comment>
<feature type="active site" description="Charge relay system" evidence="9">
    <location>
        <position position="109"/>
    </location>
</feature>
<dbReference type="GO" id="GO:0008616">
    <property type="term" value="P:tRNA queuosine(34) biosynthetic process"/>
    <property type="evidence" value="ECO:0007669"/>
    <property type="project" value="UniProtKB-KW"/>
</dbReference>
<evidence type="ECO:0000256" key="4">
    <source>
        <dbReference type="ARBA" id="ARBA00022723"/>
    </source>
</evidence>
<evidence type="ECO:0000313" key="11">
    <source>
        <dbReference type="EMBL" id="MBU2690851.1"/>
    </source>
</evidence>
<name>A0A948W6P0_UNCEI</name>
<feature type="binding site" evidence="10">
    <location>
        <position position="15"/>
    </location>
    <ligand>
        <name>Zn(2+)</name>
        <dbReference type="ChEBI" id="CHEBI:29105"/>
    </ligand>
</feature>
<evidence type="ECO:0000256" key="2">
    <source>
        <dbReference type="ARBA" id="ARBA00008900"/>
    </source>
</evidence>
<gene>
    <name evidence="11" type="primary">queD</name>
    <name evidence="11" type="ORF">KJ970_07960</name>
</gene>
<organism evidence="11 12">
    <name type="scientific">Eiseniibacteriota bacterium</name>
    <dbReference type="NCBI Taxonomy" id="2212470"/>
    <lineage>
        <taxon>Bacteria</taxon>
        <taxon>Candidatus Eiseniibacteriota</taxon>
    </lineage>
</organism>
<dbReference type="AlphaFoldDB" id="A0A948W6P0"/>
<dbReference type="Gene3D" id="3.30.479.10">
    <property type="entry name" value="6-pyruvoyl tetrahydropterin synthase/QueD"/>
    <property type="match status" value="1"/>
</dbReference>
<sequence length="120" mass="13705">MMVELVRTFTFQAAHYLPKVSEDHKCRHMHGHAYRVEVSLRGPVNPETGWLVDFGEIAIVLDPIRKELDHTILNEIPGLENPTAEILSAWIWQRVTAGIPYLHRVSVFESENSGCHYLGD</sequence>
<feature type="binding site" evidence="10">
    <location>
        <position position="30"/>
    </location>
    <ligand>
        <name>Zn(2+)</name>
        <dbReference type="ChEBI" id="CHEBI:29105"/>
    </ligand>
</feature>
<dbReference type="NCBIfam" id="TIGR03367">
    <property type="entry name" value="queuosine_QueD"/>
    <property type="match status" value="1"/>
</dbReference>
<evidence type="ECO:0000256" key="1">
    <source>
        <dbReference type="ARBA" id="ARBA00005061"/>
    </source>
</evidence>
<comment type="catalytic activity">
    <reaction evidence="7 8">
        <text>7,8-dihydroneopterin 3'-triphosphate + H2O = 6-carboxy-5,6,7,8-tetrahydropterin + triphosphate + acetaldehyde + 2 H(+)</text>
        <dbReference type="Rhea" id="RHEA:27966"/>
        <dbReference type="ChEBI" id="CHEBI:15343"/>
        <dbReference type="ChEBI" id="CHEBI:15377"/>
        <dbReference type="ChEBI" id="CHEBI:15378"/>
        <dbReference type="ChEBI" id="CHEBI:18036"/>
        <dbReference type="ChEBI" id="CHEBI:58462"/>
        <dbReference type="ChEBI" id="CHEBI:61032"/>
        <dbReference type="EC" id="4.1.2.50"/>
    </reaction>
</comment>
<comment type="similarity">
    <text evidence="2 8">Belongs to the PTPS family. QueD subfamily.</text>
</comment>
<dbReference type="Pfam" id="PF01242">
    <property type="entry name" value="PTPS"/>
    <property type="match status" value="1"/>
</dbReference>
<evidence type="ECO:0000313" key="12">
    <source>
        <dbReference type="Proteomes" id="UP000777784"/>
    </source>
</evidence>
<protein>
    <recommendedName>
        <fullName evidence="3 8">6-carboxy-5,6,7,8-tetrahydropterin synthase</fullName>
        <ecNumber evidence="8">4.-.-.-</ecNumber>
    </recommendedName>
</protein>
<dbReference type="EMBL" id="JAHJDP010000038">
    <property type="protein sequence ID" value="MBU2690851.1"/>
    <property type="molecule type" value="Genomic_DNA"/>
</dbReference>
<feature type="active site" description="Charge relay system" evidence="9">
    <location>
        <position position="70"/>
    </location>
</feature>
<evidence type="ECO:0000256" key="10">
    <source>
        <dbReference type="PIRSR" id="PIRSR006113-2"/>
    </source>
</evidence>
<dbReference type="PANTHER" id="PTHR12589:SF7">
    <property type="entry name" value="6-PYRUVOYL TETRAHYDROBIOPTERIN SYNTHASE"/>
    <property type="match status" value="1"/>
</dbReference>
<dbReference type="InterPro" id="IPR038418">
    <property type="entry name" value="6-PTP_synth/QueD_sf"/>
</dbReference>
<dbReference type="GO" id="GO:0070497">
    <property type="term" value="F:6-carboxytetrahydropterin synthase activity"/>
    <property type="evidence" value="ECO:0007669"/>
    <property type="project" value="UniProtKB-EC"/>
</dbReference>
<evidence type="ECO:0000256" key="5">
    <source>
        <dbReference type="ARBA" id="ARBA00022833"/>
    </source>
</evidence>
<dbReference type="InterPro" id="IPR007115">
    <property type="entry name" value="6-PTP_synth/QueD"/>
</dbReference>
<feature type="active site" description="Proton acceptor" evidence="9">
    <location>
        <position position="26"/>
    </location>
</feature>
<evidence type="ECO:0000256" key="3">
    <source>
        <dbReference type="ARBA" id="ARBA00018141"/>
    </source>
</evidence>
<dbReference type="Proteomes" id="UP000777784">
    <property type="component" value="Unassembled WGS sequence"/>
</dbReference>
<evidence type="ECO:0000256" key="9">
    <source>
        <dbReference type="PIRSR" id="PIRSR006113-1"/>
    </source>
</evidence>
<dbReference type="SUPFAM" id="SSF55620">
    <property type="entry name" value="Tetrahydrobiopterin biosynthesis enzymes-like"/>
    <property type="match status" value="1"/>
</dbReference>
<comment type="cofactor">
    <cofactor evidence="8 10">
        <name>Zn(2+)</name>
        <dbReference type="ChEBI" id="CHEBI:29105"/>
    </cofactor>
    <text evidence="8 10">Binds 1 zinc ion per subunit.</text>
</comment>
<accession>A0A948W6P0</accession>
<evidence type="ECO:0000256" key="7">
    <source>
        <dbReference type="ARBA" id="ARBA00048807"/>
    </source>
</evidence>
<reference evidence="11" key="1">
    <citation type="submission" date="2021-05" db="EMBL/GenBank/DDBJ databases">
        <title>Energy efficiency and biological interactions define the core microbiome of deep oligotrophic groundwater.</title>
        <authorList>
            <person name="Mehrshad M."/>
            <person name="Lopez-Fernandez M."/>
            <person name="Bell E."/>
            <person name="Bernier-Latmani R."/>
            <person name="Bertilsson S."/>
            <person name="Dopson M."/>
        </authorList>
    </citation>
    <scope>NUCLEOTIDE SEQUENCE</scope>
    <source>
        <strain evidence="11">Modern_marine.mb.64</strain>
    </source>
</reference>
<dbReference type="EC" id="4.-.-.-" evidence="8"/>
<keyword evidence="5 8" id="KW-0862">Zinc</keyword>
<dbReference type="PIRSF" id="PIRSF006113">
    <property type="entry name" value="PTP_synth"/>
    <property type="match status" value="1"/>
</dbReference>
<evidence type="ECO:0000256" key="6">
    <source>
        <dbReference type="ARBA" id="ARBA00023239"/>
    </source>
</evidence>
<proteinExistence type="inferred from homology"/>
<keyword evidence="8" id="KW-0671">Queuosine biosynthesis</keyword>
<feature type="binding site" evidence="10">
    <location>
        <position position="32"/>
    </location>
    <ligand>
        <name>Zn(2+)</name>
        <dbReference type="ChEBI" id="CHEBI:29105"/>
    </ligand>
</feature>
<keyword evidence="6 8" id="KW-0456">Lyase</keyword>
<comment type="pathway">
    <text evidence="1 8">Purine metabolism; 7-cyano-7-deazaguanine biosynthesis.</text>
</comment>
<dbReference type="GO" id="GO:0046872">
    <property type="term" value="F:metal ion binding"/>
    <property type="evidence" value="ECO:0007669"/>
    <property type="project" value="UniProtKB-KW"/>
</dbReference>
<dbReference type="PANTHER" id="PTHR12589">
    <property type="entry name" value="PYRUVOYL TETRAHYDROBIOPTERIN SYNTHASE"/>
    <property type="match status" value="1"/>
</dbReference>
<keyword evidence="4 8" id="KW-0479">Metal-binding</keyword>